<dbReference type="PANTHER" id="PTHR41700">
    <property type="entry name" value="GCN5-RELATED N-ACETYLTRANSFERASE"/>
    <property type="match status" value="1"/>
</dbReference>
<keyword evidence="2" id="KW-1185">Reference proteome</keyword>
<dbReference type="InterPro" id="IPR016181">
    <property type="entry name" value="Acyl_CoA_acyltransferase"/>
</dbReference>
<dbReference type="EMBL" id="QQXK01000041">
    <property type="protein sequence ID" value="RII41010.1"/>
    <property type="molecule type" value="Genomic_DNA"/>
</dbReference>
<proteinExistence type="predicted"/>
<name>A0A399J791_9MICC</name>
<reference evidence="1 2" key="1">
    <citation type="submission" date="2018-07" db="EMBL/GenBank/DDBJ databases">
        <title>Arthrobacter sp. nov., isolated from raw cow's milk with high bacterial count.</title>
        <authorList>
            <person name="Hahne J."/>
            <person name="Isele D."/>
            <person name="Lipski A."/>
        </authorList>
    </citation>
    <scope>NUCLEOTIDE SEQUENCE [LARGE SCALE GENOMIC DNA]</scope>
    <source>
        <strain evidence="1 2">JZ R-35</strain>
    </source>
</reference>
<sequence>MDDSRGALPAGLGIQSLTDSASLLEAAELYARVFRYQPKDFSLNPNLLSALAKNGGSTVGVYADATGQAPRRLVGFAYGFAGRDREGLDFHYSQAAVVDPALQGAGVGRALKLAQREVALAWGQHTMRWTFDPLLARNAHFNFNSLGAVGAAHERDYYGRPGTDRLVVDWRLDAGAGLGAAGAARAAATRALTPHGLGTTEWGLATPATEPEALGGFWIAIPSSVVAGDANDAERAALRQRLADTLDTMFRNGNVLLSCSRVSDDPSTAAYLAVPASALQEQS</sequence>
<dbReference type="PANTHER" id="PTHR41700:SF1">
    <property type="entry name" value="N-ACETYLTRANSFERASE DOMAIN-CONTAINING PROTEIN"/>
    <property type="match status" value="1"/>
</dbReference>
<dbReference type="AlphaFoldDB" id="A0A399J791"/>
<organism evidence="1 2">
    <name type="scientific">Galactobacter valiniphilus</name>
    <dbReference type="NCBI Taxonomy" id="2676122"/>
    <lineage>
        <taxon>Bacteria</taxon>
        <taxon>Bacillati</taxon>
        <taxon>Actinomycetota</taxon>
        <taxon>Actinomycetes</taxon>
        <taxon>Micrococcales</taxon>
        <taxon>Micrococcaceae</taxon>
        <taxon>Galactobacter</taxon>
    </lineage>
</organism>
<dbReference type="SUPFAM" id="SSF55729">
    <property type="entry name" value="Acyl-CoA N-acyltransferases (Nat)"/>
    <property type="match status" value="1"/>
</dbReference>
<gene>
    <name evidence="1" type="ORF">DWB68_14945</name>
</gene>
<keyword evidence="1" id="KW-0808">Transferase</keyword>
<accession>A0A399J791</accession>
<dbReference type="InterPro" id="IPR038764">
    <property type="entry name" value="GNAT_N_AcTrfase_prd"/>
</dbReference>
<protein>
    <submittedName>
        <fullName evidence="1">GNAT family N-acetyltransferase</fullName>
    </submittedName>
</protein>
<dbReference type="RefSeq" id="WP_119425921.1">
    <property type="nucleotide sequence ID" value="NZ_QQXK01000041.1"/>
</dbReference>
<dbReference type="Gene3D" id="3.40.630.30">
    <property type="match status" value="1"/>
</dbReference>
<dbReference type="GO" id="GO:0016740">
    <property type="term" value="F:transferase activity"/>
    <property type="evidence" value="ECO:0007669"/>
    <property type="project" value="UniProtKB-KW"/>
</dbReference>
<evidence type="ECO:0000313" key="2">
    <source>
        <dbReference type="Proteomes" id="UP000265419"/>
    </source>
</evidence>
<dbReference type="Proteomes" id="UP000265419">
    <property type="component" value="Unassembled WGS sequence"/>
</dbReference>
<comment type="caution">
    <text evidence="1">The sequence shown here is derived from an EMBL/GenBank/DDBJ whole genome shotgun (WGS) entry which is preliminary data.</text>
</comment>
<evidence type="ECO:0000313" key="1">
    <source>
        <dbReference type="EMBL" id="RII41010.1"/>
    </source>
</evidence>